<comment type="caution">
    <text evidence="1">The sequence shown here is derived from an EMBL/GenBank/DDBJ whole genome shotgun (WGS) entry which is preliminary data.</text>
</comment>
<accession>A0A8B4RYZ5</accession>
<dbReference type="EMBL" id="UFXL01000001">
    <property type="protein sequence ID" value="SUY73400.1"/>
    <property type="molecule type" value="Genomic_DNA"/>
</dbReference>
<organism evidence="1 2">
    <name type="scientific">Comamonas testosteroni</name>
    <name type="common">Pseudomonas testosteroni</name>
    <dbReference type="NCBI Taxonomy" id="285"/>
    <lineage>
        <taxon>Bacteria</taxon>
        <taxon>Pseudomonadati</taxon>
        <taxon>Pseudomonadota</taxon>
        <taxon>Betaproteobacteria</taxon>
        <taxon>Burkholderiales</taxon>
        <taxon>Comamonadaceae</taxon>
        <taxon>Comamonas</taxon>
    </lineage>
</organism>
<dbReference type="Proteomes" id="UP000255070">
    <property type="component" value="Unassembled WGS sequence"/>
</dbReference>
<protein>
    <recommendedName>
        <fullName evidence="3">NAD(P)-binding domain-containing protein</fullName>
    </recommendedName>
</protein>
<evidence type="ECO:0000313" key="2">
    <source>
        <dbReference type="Proteomes" id="UP000255070"/>
    </source>
</evidence>
<dbReference type="InterPro" id="IPR036291">
    <property type="entry name" value="NAD(P)-bd_dom_sf"/>
</dbReference>
<evidence type="ECO:0000313" key="1">
    <source>
        <dbReference type="EMBL" id="SUY73400.1"/>
    </source>
</evidence>
<reference evidence="1 2" key="1">
    <citation type="submission" date="2018-06" db="EMBL/GenBank/DDBJ databases">
        <authorList>
            <consortium name="Pathogen Informatics"/>
            <person name="Doyle S."/>
        </authorList>
    </citation>
    <scope>NUCLEOTIDE SEQUENCE [LARGE SCALE GENOMIC DNA]</scope>
    <source>
        <strain evidence="1 2">NCTC10698</strain>
    </source>
</reference>
<name>A0A8B4RYZ5_COMTE</name>
<sequence length="268" mass="29262">MRGLSSCQLPSGASIAIMSTVSPLDALRGAQRPGPKTVVLPRLLLAGATGPLGNEVLSRVVGAQNYGLVQVLAREPYVQGLRGMELLTQQDGDVQQWLVQSADVGIIMFEPPRPYYQRERALWTPQPDQLQAVAQWMRRCGVHTLAVVLPHDMGSLPQALKQGLANLNEQGVAALGFERLIFVRSAREARKINDGHWLQRTANTMLSALSYMLPQTERPVRAMHVARLVEAALLKAPPGIHVAPPELVWRAAQKDALGPELQSWLGSS</sequence>
<dbReference type="SUPFAM" id="SSF51735">
    <property type="entry name" value="NAD(P)-binding Rossmann-fold domains"/>
    <property type="match status" value="1"/>
</dbReference>
<gene>
    <name evidence="1" type="ORF">NCTC10698_00149</name>
</gene>
<proteinExistence type="predicted"/>
<evidence type="ECO:0008006" key="3">
    <source>
        <dbReference type="Google" id="ProtNLM"/>
    </source>
</evidence>
<dbReference type="AlphaFoldDB" id="A0A8B4RYZ5"/>
<keyword evidence="2" id="KW-1185">Reference proteome</keyword>
<dbReference type="Gene3D" id="3.40.50.720">
    <property type="entry name" value="NAD(P)-binding Rossmann-like Domain"/>
    <property type="match status" value="1"/>
</dbReference>